<feature type="compositionally biased region" description="Basic and acidic residues" evidence="1">
    <location>
        <begin position="952"/>
        <end position="968"/>
    </location>
</feature>
<reference evidence="2 3" key="1">
    <citation type="submission" date="2019-12" db="EMBL/GenBank/DDBJ databases">
        <title>Novel species isolated from a subtropical stream in China.</title>
        <authorList>
            <person name="Lu H."/>
        </authorList>
    </citation>
    <scope>NUCLEOTIDE SEQUENCE [LARGE SCALE GENOMIC DNA]</scope>
    <source>
        <strain evidence="2 3">FT107W</strain>
    </source>
</reference>
<dbReference type="EMBL" id="WWCV01000103">
    <property type="protein sequence ID" value="MYN20902.1"/>
    <property type="molecule type" value="Genomic_DNA"/>
</dbReference>
<dbReference type="Proteomes" id="UP000484875">
    <property type="component" value="Unassembled WGS sequence"/>
</dbReference>
<dbReference type="InterPro" id="IPR025157">
    <property type="entry name" value="Hemagglutinin_rpt"/>
</dbReference>
<evidence type="ECO:0008006" key="4">
    <source>
        <dbReference type="Google" id="ProtNLM"/>
    </source>
</evidence>
<feature type="compositionally biased region" description="Low complexity" evidence="1">
    <location>
        <begin position="969"/>
        <end position="989"/>
    </location>
</feature>
<organism evidence="2 3">
    <name type="scientific">Duganella vulcania</name>
    <dbReference type="NCBI Taxonomy" id="2692166"/>
    <lineage>
        <taxon>Bacteria</taxon>
        <taxon>Pseudomonadati</taxon>
        <taxon>Pseudomonadota</taxon>
        <taxon>Betaproteobacteria</taxon>
        <taxon>Burkholderiales</taxon>
        <taxon>Oxalobacteraceae</taxon>
        <taxon>Telluria group</taxon>
        <taxon>Duganella</taxon>
    </lineage>
</organism>
<name>A0A845HNJ8_9BURK</name>
<keyword evidence="3" id="KW-1185">Reference proteome</keyword>
<proteinExistence type="predicted"/>
<comment type="caution">
    <text evidence="2">The sequence shown here is derived from an EMBL/GenBank/DDBJ whole genome shotgun (WGS) entry which is preliminary data.</text>
</comment>
<evidence type="ECO:0000256" key="1">
    <source>
        <dbReference type="SAM" id="MobiDB-lite"/>
    </source>
</evidence>
<accession>A0A845HNJ8</accession>
<evidence type="ECO:0000313" key="3">
    <source>
        <dbReference type="Proteomes" id="UP000484875"/>
    </source>
</evidence>
<dbReference type="Pfam" id="PF13332">
    <property type="entry name" value="Fil_haemagg_2"/>
    <property type="match status" value="6"/>
</dbReference>
<feature type="region of interest" description="Disordered" evidence="1">
    <location>
        <begin position="941"/>
        <end position="989"/>
    </location>
</feature>
<sequence>MAQQYGLRPGIALSADQISHLTSDIVWMETETVSLPDGTVENVLVPKVYLAHAGADAVKASGALVTGDGVDIRTTDNLVNRGGLIDGANGRTVLVAGQDIVNQGGTVKGGAMDLQAGRDVINQSLTVKQEYASVNTSGSYTTLSNQAGIAAGGALTIKAGRDVTDTGGTIAGAGVAIGAGRDASFNALQTGSTYSSQVVGYTEKDSSTTYKTGQVASSGDLKLTAGQDIKLSGTQVAIGATGNGTLVAGRDVTLAAVVNEVNISKQNDPGSKLYDKEIHQDQKVVGASVTAGGNLAVKAGDSGLGNLALAGSSLAGGGKVQLTASGDVSITQVQETHLTDLAHHDESSSTFKKSSNTSADYSNVSKVVGSGVSGDAVTVQSGKDIVIRGSDLSATGALTLNAGRDLLVSSAQQTDSEKHSEEHQRSGFSFNVASGALGYSKSDEAKARNGETVTQVGSVLSGGSVSASSGRDTVVSGSTVVADKDIAIDAGRNLSIVSAENSSTGASSSSSKKSGSIGTTFQPAIGTVKSATDGTNASVTQVGSQIASLGGDVSLKAGERYTQTASEVKAPQGYIDITAKDVLINAAMNSANSSDHSTYSKTAIGGSVSVPMVDALKSANSMVSSAKNTSDSRMQALAALNAAGSMVDAYKAADNLRKTGIRVSISLGNQKSDSTVVHTSETAVGSTITAGGDVTITATGAGKGSNLTAIGSDIKAGQDVSLSADNQVNLLAAQSTASQHSTNSSSSSSIGIGFGIGGTSNGFTIDLAVSQARGKADGDDIGYTNSHVTAGSQVNVHSGGDTTLKGGVIAAPTVVADIGGNLNIESLQDSSKYNSKQSSAGLNASLCIPPACYGASTVSGSIGKSHVDGDFLSVLEQSGIKAGDGGFQVAVDGNTDLKGGLLSSSQTAIDQGSNVLMTGSLTSSDLQNKDHYDAGGFALSGSISGKMGDQSPPKEKTDKWTKEQKEAAAADGKPGASAGFGSASGDQGSTTASGISGGLIAITDQAKQLATGKDGATAVAGVDRDVTTESAATKAGALTKGWDAQQLQRDVDAQVAITTAFGQVAAQKVGDFADTQRDEALARGDKATAAKWDEGGEYRVAAHAAIGAVSGGMNGALGAGMSAIAAPKINELISDIGLPEEVRKLVIAAASSGVAALAGDAGLANGYNQVENNFLKHEQATAMRREFDQCDKKSGGCNDAEYVAIRDKYLALSNKNISQIQSCVFSGNVACVSSLEGQAASASELGRDLVGADFTIFAGRQNNVLSYQSVNGPASLFGTDAQQAAEVAKFRLSYCGGLSSIACDGLVKDALADQKARVGILMAVGTVIPLATQATINGLRNLKLPTKNTAVQTTELSPSKIGTPDAFLPDADFAGQFPVRSDLEQHLSNATISGRQISGGHDMENFAAALKDAGGTEVSRTEIAPGIYDVKYQLPKAKRNAEKTLYDPKLYPDMPSMTSGHLE</sequence>
<protein>
    <recommendedName>
        <fullName evidence="4">Filamentous hemagglutinin</fullName>
    </recommendedName>
</protein>
<gene>
    <name evidence="2" type="ORF">GTP81_29625</name>
</gene>
<evidence type="ECO:0000313" key="2">
    <source>
        <dbReference type="EMBL" id="MYN20902.1"/>
    </source>
</evidence>
<dbReference type="RefSeq" id="WP_161093154.1">
    <property type="nucleotide sequence ID" value="NZ_WWCV01000103.1"/>
</dbReference>
<dbReference type="GO" id="GO:0003824">
    <property type="term" value="F:catalytic activity"/>
    <property type="evidence" value="ECO:0007669"/>
    <property type="project" value="UniProtKB-ARBA"/>
</dbReference>